<protein>
    <recommendedName>
        <fullName evidence="11">Rx N-terminal domain-containing protein</fullName>
    </recommendedName>
</protein>
<sequence>MEFTFSAARWVVSKALAPVADGLLEAWAASKNLGAETDAITAELLYAQAMLNNTRGREIDNQALNELLLKLRLLAYDADDVLDELDYFSIQDELDGTYHAADAHAGGCAHDLLLNARHTARYVANKFKPSSGWHGASPNMPGPGHLCGVWPSKKIEKGNDRHYYVIHDLLHELAVKVSRYDCLTIPTSKVRYIQIPASVRHLSITVDNKDVEDRITFEDRAKDLGGLDKILQIENLRTLMIFGENMGSFSTTFDIINMGNLKHLRELWRFNTEKEKNGFELSQLARLLELEVLGIYNLEKVEAKEAVALKLLQKNQLRELILDWDINRSEKDPIREKNILENLRPHSNLYRLSITGHGAVIPKAPIDICAYVRKVNRIRCCGPAEEALSGPPSSSANKVEETRVIAQHEQQQQQDERTEGEIATMSTTSEGLLLLPSQLQELLIWDCENLVLCPGLLDDDKHLVQTGGGGALQFLCSLRSLEIDGCPRFFSYSSFSYHCFPFPSSLERLYLDGVEGTKTMLPLSNLTSLTDLSIRDCGDLRGEGLWPLLAQGCLTKLTVFRTPNFFAGSEPSLPHEQEFPSSSPKLQELETDDVVGVLAAPTCAFLSSLLTELHFWLGKEVERFTKEQEVALQLLTSLEDIRFWVCDKLQCLPVGLHRLPNLKRLGIEYCAAIRFLPKDGLPGSSLQELVINNCPAIRSLPKDCLPGSLQKLVIRRCPAIRPLPKVDDLPSSLRELDVCDGNSEELRRQCRKLIGTIPIVRA</sequence>
<keyword evidence="4" id="KW-0547">Nucleotide-binding</keyword>
<dbReference type="AlphaFoldDB" id="A0A835DXN3"/>
<evidence type="ECO:0000259" key="8">
    <source>
        <dbReference type="Pfam" id="PF25019"/>
    </source>
</evidence>
<keyword evidence="6" id="KW-0067">ATP-binding</keyword>
<dbReference type="Pfam" id="PF18052">
    <property type="entry name" value="Rx_N"/>
    <property type="match status" value="1"/>
</dbReference>
<evidence type="ECO:0000256" key="1">
    <source>
        <dbReference type="ARBA" id="ARBA00008894"/>
    </source>
</evidence>
<dbReference type="Gene3D" id="1.20.5.4130">
    <property type="match status" value="1"/>
</dbReference>
<evidence type="ECO:0000256" key="5">
    <source>
        <dbReference type="ARBA" id="ARBA00022821"/>
    </source>
</evidence>
<keyword evidence="5" id="KW-0611">Plant defense</keyword>
<keyword evidence="3" id="KW-0677">Repeat</keyword>
<feature type="domain" description="R13L1/DRL21-like LRR repeat region" evidence="8">
    <location>
        <begin position="281"/>
        <end position="359"/>
    </location>
</feature>
<dbReference type="InterPro" id="IPR032675">
    <property type="entry name" value="LRR_dom_sf"/>
</dbReference>
<dbReference type="Proteomes" id="UP000636709">
    <property type="component" value="Unassembled WGS sequence"/>
</dbReference>
<evidence type="ECO:0000256" key="4">
    <source>
        <dbReference type="ARBA" id="ARBA00022741"/>
    </source>
</evidence>
<dbReference type="SUPFAM" id="SSF52058">
    <property type="entry name" value="L domain-like"/>
    <property type="match status" value="1"/>
</dbReference>
<keyword evidence="10" id="KW-1185">Reference proteome</keyword>
<dbReference type="GO" id="GO:0006952">
    <property type="term" value="P:defense response"/>
    <property type="evidence" value="ECO:0007669"/>
    <property type="project" value="UniProtKB-KW"/>
</dbReference>
<dbReference type="OrthoDB" id="695275at2759"/>
<feature type="domain" description="Disease resistance N-terminal" evidence="7">
    <location>
        <begin position="11"/>
        <end position="92"/>
    </location>
</feature>
<proteinExistence type="inferred from homology"/>
<comment type="similarity">
    <text evidence="1">Belongs to the disease resistance NB-LRR family.</text>
</comment>
<dbReference type="PANTHER" id="PTHR36766:SF40">
    <property type="entry name" value="DISEASE RESISTANCE PROTEIN RGA3"/>
    <property type="match status" value="1"/>
</dbReference>
<name>A0A835DXN3_9POAL</name>
<accession>A0A835DXN3</accession>
<dbReference type="EMBL" id="JACEFO010002840">
    <property type="protein sequence ID" value="KAF8647681.1"/>
    <property type="molecule type" value="Genomic_DNA"/>
</dbReference>
<dbReference type="InterPro" id="IPR056789">
    <property type="entry name" value="LRR_R13L1-DRL21"/>
</dbReference>
<reference evidence="9" key="1">
    <citation type="submission" date="2020-07" db="EMBL/GenBank/DDBJ databases">
        <title>Genome sequence and genetic diversity analysis of an under-domesticated orphan crop, white fonio (Digitaria exilis).</title>
        <authorList>
            <person name="Bennetzen J.L."/>
            <person name="Chen S."/>
            <person name="Ma X."/>
            <person name="Wang X."/>
            <person name="Yssel A.E.J."/>
            <person name="Chaluvadi S.R."/>
            <person name="Johnson M."/>
            <person name="Gangashetty P."/>
            <person name="Hamidou F."/>
            <person name="Sanogo M.D."/>
            <person name="Zwaenepoel A."/>
            <person name="Wallace J."/>
            <person name="Van De Peer Y."/>
            <person name="Van Deynze A."/>
        </authorList>
    </citation>
    <scope>NUCLEOTIDE SEQUENCE</scope>
    <source>
        <tissue evidence="9">Leaves</tissue>
    </source>
</reference>
<dbReference type="Pfam" id="PF25019">
    <property type="entry name" value="LRR_R13L1-DRL21"/>
    <property type="match status" value="1"/>
</dbReference>
<gene>
    <name evidence="9" type="ORF">HU200_065320</name>
</gene>
<dbReference type="Gene3D" id="3.80.10.10">
    <property type="entry name" value="Ribonuclease Inhibitor"/>
    <property type="match status" value="2"/>
</dbReference>
<evidence type="ECO:0000256" key="2">
    <source>
        <dbReference type="ARBA" id="ARBA00022614"/>
    </source>
</evidence>
<evidence type="ECO:0000256" key="6">
    <source>
        <dbReference type="ARBA" id="ARBA00022840"/>
    </source>
</evidence>
<evidence type="ECO:0000313" key="9">
    <source>
        <dbReference type="EMBL" id="KAF8647681.1"/>
    </source>
</evidence>
<evidence type="ECO:0000313" key="10">
    <source>
        <dbReference type="Proteomes" id="UP000636709"/>
    </source>
</evidence>
<evidence type="ECO:0008006" key="11">
    <source>
        <dbReference type="Google" id="ProtNLM"/>
    </source>
</evidence>
<dbReference type="InterPro" id="IPR041118">
    <property type="entry name" value="Rx_N"/>
</dbReference>
<dbReference type="PANTHER" id="PTHR36766">
    <property type="entry name" value="PLANT BROAD-SPECTRUM MILDEW RESISTANCE PROTEIN RPW8"/>
    <property type="match status" value="1"/>
</dbReference>
<comment type="caution">
    <text evidence="9">The sequence shown here is derived from an EMBL/GenBank/DDBJ whole genome shotgun (WGS) entry which is preliminary data.</text>
</comment>
<keyword evidence="2" id="KW-0433">Leucine-rich repeat</keyword>
<evidence type="ECO:0000259" key="7">
    <source>
        <dbReference type="Pfam" id="PF18052"/>
    </source>
</evidence>
<evidence type="ECO:0000256" key="3">
    <source>
        <dbReference type="ARBA" id="ARBA00022737"/>
    </source>
</evidence>
<organism evidence="9 10">
    <name type="scientific">Digitaria exilis</name>
    <dbReference type="NCBI Taxonomy" id="1010633"/>
    <lineage>
        <taxon>Eukaryota</taxon>
        <taxon>Viridiplantae</taxon>
        <taxon>Streptophyta</taxon>
        <taxon>Embryophyta</taxon>
        <taxon>Tracheophyta</taxon>
        <taxon>Spermatophyta</taxon>
        <taxon>Magnoliopsida</taxon>
        <taxon>Liliopsida</taxon>
        <taxon>Poales</taxon>
        <taxon>Poaceae</taxon>
        <taxon>PACMAD clade</taxon>
        <taxon>Panicoideae</taxon>
        <taxon>Panicodae</taxon>
        <taxon>Paniceae</taxon>
        <taxon>Anthephorinae</taxon>
        <taxon>Digitaria</taxon>
    </lineage>
</organism>
<dbReference type="GO" id="GO:0005524">
    <property type="term" value="F:ATP binding"/>
    <property type="evidence" value="ECO:0007669"/>
    <property type="project" value="UniProtKB-KW"/>
</dbReference>